<keyword evidence="3" id="KW-1185">Reference proteome</keyword>
<evidence type="ECO:0000313" key="2">
    <source>
        <dbReference type="EMBL" id="CDF37986.1"/>
    </source>
</evidence>
<dbReference type="RefSeq" id="XP_005717855.1">
    <property type="nucleotide sequence ID" value="XM_005717798.1"/>
</dbReference>
<feature type="compositionally biased region" description="Basic and acidic residues" evidence="1">
    <location>
        <begin position="154"/>
        <end position="164"/>
    </location>
</feature>
<feature type="region of interest" description="Disordered" evidence="1">
    <location>
        <begin position="1"/>
        <end position="31"/>
    </location>
</feature>
<dbReference type="EMBL" id="HG001890">
    <property type="protein sequence ID" value="CDF37986.1"/>
    <property type="molecule type" value="Genomic_DNA"/>
</dbReference>
<dbReference type="AlphaFoldDB" id="R7QKK3"/>
<feature type="region of interest" description="Disordered" evidence="1">
    <location>
        <begin position="132"/>
        <end position="179"/>
    </location>
</feature>
<organism evidence="2 3">
    <name type="scientific">Chondrus crispus</name>
    <name type="common">Carrageen Irish moss</name>
    <name type="synonym">Polymorpha crispa</name>
    <dbReference type="NCBI Taxonomy" id="2769"/>
    <lineage>
        <taxon>Eukaryota</taxon>
        <taxon>Rhodophyta</taxon>
        <taxon>Florideophyceae</taxon>
        <taxon>Rhodymeniophycidae</taxon>
        <taxon>Gigartinales</taxon>
        <taxon>Gigartinaceae</taxon>
        <taxon>Chondrus</taxon>
    </lineage>
</organism>
<proteinExistence type="predicted"/>
<evidence type="ECO:0000256" key="1">
    <source>
        <dbReference type="SAM" id="MobiDB-lite"/>
    </source>
</evidence>
<dbReference type="Gramene" id="CDF37986">
    <property type="protein sequence ID" value="CDF37986"/>
    <property type="gene ID" value="CHC_T00005979001"/>
</dbReference>
<gene>
    <name evidence="2" type="ORF">CHC_T00005979001</name>
</gene>
<feature type="compositionally biased region" description="Basic and acidic residues" evidence="1">
    <location>
        <begin position="7"/>
        <end position="30"/>
    </location>
</feature>
<feature type="compositionally biased region" description="Polar residues" evidence="1">
    <location>
        <begin position="132"/>
        <end position="147"/>
    </location>
</feature>
<protein>
    <submittedName>
        <fullName evidence="2">Uncharacterized protein</fullName>
    </submittedName>
</protein>
<feature type="region of interest" description="Disordered" evidence="1">
    <location>
        <begin position="78"/>
        <end position="98"/>
    </location>
</feature>
<accession>R7QKK3</accession>
<name>R7QKK3_CHOCR</name>
<reference evidence="3" key="1">
    <citation type="journal article" date="2013" name="Proc. Natl. Acad. Sci. U.S.A.">
        <title>Genome structure and metabolic features in the red seaweed Chondrus crispus shed light on evolution of the Archaeplastida.</title>
        <authorList>
            <person name="Collen J."/>
            <person name="Porcel B."/>
            <person name="Carre W."/>
            <person name="Ball S.G."/>
            <person name="Chaparro C."/>
            <person name="Tonon T."/>
            <person name="Barbeyron T."/>
            <person name="Michel G."/>
            <person name="Noel B."/>
            <person name="Valentin K."/>
            <person name="Elias M."/>
            <person name="Artiguenave F."/>
            <person name="Arun A."/>
            <person name="Aury J.M."/>
            <person name="Barbosa-Neto J.F."/>
            <person name="Bothwell J.H."/>
            <person name="Bouget F.Y."/>
            <person name="Brillet L."/>
            <person name="Cabello-Hurtado F."/>
            <person name="Capella-Gutierrez S."/>
            <person name="Charrier B."/>
            <person name="Cladiere L."/>
            <person name="Cock J.M."/>
            <person name="Coelho S.M."/>
            <person name="Colleoni C."/>
            <person name="Czjzek M."/>
            <person name="Da Silva C."/>
            <person name="Delage L."/>
            <person name="Denoeud F."/>
            <person name="Deschamps P."/>
            <person name="Dittami S.M."/>
            <person name="Gabaldon T."/>
            <person name="Gachon C.M."/>
            <person name="Groisillier A."/>
            <person name="Herve C."/>
            <person name="Jabbari K."/>
            <person name="Katinka M."/>
            <person name="Kloareg B."/>
            <person name="Kowalczyk N."/>
            <person name="Labadie K."/>
            <person name="Leblanc C."/>
            <person name="Lopez P.J."/>
            <person name="McLachlan D.H."/>
            <person name="Meslet-Cladiere L."/>
            <person name="Moustafa A."/>
            <person name="Nehr Z."/>
            <person name="Nyvall Collen P."/>
            <person name="Panaud O."/>
            <person name="Partensky F."/>
            <person name="Poulain J."/>
            <person name="Rensing S.A."/>
            <person name="Rousvoal S."/>
            <person name="Samson G."/>
            <person name="Symeonidi A."/>
            <person name="Weissenbach J."/>
            <person name="Zambounis A."/>
            <person name="Wincker P."/>
            <person name="Boyen C."/>
        </authorList>
    </citation>
    <scope>NUCLEOTIDE SEQUENCE [LARGE SCALE GENOMIC DNA]</scope>
    <source>
        <strain evidence="3">cv. Stackhouse</strain>
    </source>
</reference>
<dbReference type="GeneID" id="17325566"/>
<dbReference type="KEGG" id="ccp:CHC_T00005979001"/>
<dbReference type="Proteomes" id="UP000012073">
    <property type="component" value="Unassembled WGS sequence"/>
</dbReference>
<sequence>MMALHKPGNEHRSSVPVKKESQGTCERPHVDPISTYNKVVRQVTKTRVLAACLLIFSKRKIVRQRVWQNSHHTENWGHVSFPRVSHPPDHSSAGSTRLEGKRSGLSVLFVSANESQTARVVSICVMDAPIASSGQSPSMDQSTTGSATDAAEATAKDRQVEASKKRSIPSGPPQPVKKTKHIALSTENLSVFVSSYNIRLSEYSRGCTWSVGQHNNDLTSSRVPAPKKGKCGTVLFSGCTHWVHPENNAVSLDYFFDQSATDKVVAG</sequence>
<evidence type="ECO:0000313" key="3">
    <source>
        <dbReference type="Proteomes" id="UP000012073"/>
    </source>
</evidence>